<reference evidence="2 3" key="1">
    <citation type="submission" date="2019-01" db="EMBL/GenBank/DDBJ databases">
        <authorList>
            <person name="Chen W.-M."/>
        </authorList>
    </citation>
    <scope>NUCLEOTIDE SEQUENCE [LARGE SCALE GENOMIC DNA]</scope>
    <source>
        <strain evidence="2 3">FSY-9</strain>
    </source>
</reference>
<evidence type="ECO:0000313" key="2">
    <source>
        <dbReference type="EMBL" id="RVU03849.1"/>
    </source>
</evidence>
<keyword evidence="1" id="KW-0732">Signal</keyword>
<name>A0A437N1R3_9SPHN</name>
<dbReference type="EMBL" id="SACO01000011">
    <property type="protein sequence ID" value="RVU03849.1"/>
    <property type="molecule type" value="Genomic_DNA"/>
</dbReference>
<sequence>MKANPQSSLLLLTLTLAACTVPPAAPPAPAPVVAAPRPAPPPVAQPLDWQSAPVAEGHWQLDTGHRPAQARFAAPSQQLTAQCSSDHRFVQITLHASHSAPLTPTLAITTSRGQRVLDASLLEGSRLLVNLPVGEKLLDAIAFSRGRWMVEVPGLAPLILPATPEFGRVVDDCRQSGGK</sequence>
<dbReference type="Proteomes" id="UP000282837">
    <property type="component" value="Unassembled WGS sequence"/>
</dbReference>
<dbReference type="RefSeq" id="WP_127710343.1">
    <property type="nucleotide sequence ID" value="NZ_SACO01000011.1"/>
</dbReference>
<keyword evidence="3" id="KW-1185">Reference proteome</keyword>
<dbReference type="PROSITE" id="PS51257">
    <property type="entry name" value="PROKAR_LIPOPROTEIN"/>
    <property type="match status" value="1"/>
</dbReference>
<organism evidence="2 3">
    <name type="scientific">Novosphingobium umbonatum</name>
    <dbReference type="NCBI Taxonomy" id="1908524"/>
    <lineage>
        <taxon>Bacteria</taxon>
        <taxon>Pseudomonadati</taxon>
        <taxon>Pseudomonadota</taxon>
        <taxon>Alphaproteobacteria</taxon>
        <taxon>Sphingomonadales</taxon>
        <taxon>Sphingomonadaceae</taxon>
        <taxon>Novosphingobium</taxon>
    </lineage>
</organism>
<gene>
    <name evidence="2" type="ORF">EOE18_13365</name>
</gene>
<dbReference type="OrthoDB" id="7629232at2"/>
<feature type="signal peptide" evidence="1">
    <location>
        <begin position="1"/>
        <end position="24"/>
    </location>
</feature>
<protein>
    <recommendedName>
        <fullName evidence="4">Lipoprotein</fullName>
    </recommendedName>
</protein>
<feature type="chain" id="PRO_5019324471" description="Lipoprotein" evidence="1">
    <location>
        <begin position="25"/>
        <end position="179"/>
    </location>
</feature>
<comment type="caution">
    <text evidence="2">The sequence shown here is derived from an EMBL/GenBank/DDBJ whole genome shotgun (WGS) entry which is preliminary data.</text>
</comment>
<evidence type="ECO:0000256" key="1">
    <source>
        <dbReference type="SAM" id="SignalP"/>
    </source>
</evidence>
<evidence type="ECO:0008006" key="4">
    <source>
        <dbReference type="Google" id="ProtNLM"/>
    </source>
</evidence>
<proteinExistence type="predicted"/>
<evidence type="ECO:0000313" key="3">
    <source>
        <dbReference type="Proteomes" id="UP000282837"/>
    </source>
</evidence>
<dbReference type="AlphaFoldDB" id="A0A437N1R3"/>
<accession>A0A437N1R3</accession>